<dbReference type="OrthoDB" id="4199387at2"/>
<feature type="compositionally biased region" description="Pro residues" evidence="1">
    <location>
        <begin position="44"/>
        <end position="59"/>
    </location>
</feature>
<accession>A0A964UWQ4</accession>
<comment type="caution">
    <text evidence="2">The sequence shown here is derived from an EMBL/GenBank/DDBJ whole genome shotgun (WGS) entry which is preliminary data.</text>
</comment>
<evidence type="ECO:0000313" key="2">
    <source>
        <dbReference type="EMBL" id="NBE55921.1"/>
    </source>
</evidence>
<organism evidence="2 3">
    <name type="scientific">Streptomyces boluensis</name>
    <dbReference type="NCBI Taxonomy" id="1775135"/>
    <lineage>
        <taxon>Bacteria</taxon>
        <taxon>Bacillati</taxon>
        <taxon>Actinomycetota</taxon>
        <taxon>Actinomycetes</taxon>
        <taxon>Kitasatosporales</taxon>
        <taxon>Streptomycetaceae</taxon>
        <taxon>Streptomyces</taxon>
    </lineage>
</organism>
<proteinExistence type="predicted"/>
<dbReference type="Proteomes" id="UP000598297">
    <property type="component" value="Unassembled WGS sequence"/>
</dbReference>
<evidence type="ECO:0000256" key="1">
    <source>
        <dbReference type="SAM" id="MobiDB-lite"/>
    </source>
</evidence>
<dbReference type="RefSeq" id="WP_161704116.1">
    <property type="nucleotide sequence ID" value="NZ_JAAAHS010000390.1"/>
</dbReference>
<keyword evidence="3" id="KW-1185">Reference proteome</keyword>
<dbReference type="AlphaFoldDB" id="A0A964UWQ4"/>
<protein>
    <submittedName>
        <fullName evidence="2">Uncharacterized protein</fullName>
    </submittedName>
</protein>
<evidence type="ECO:0000313" key="3">
    <source>
        <dbReference type="Proteomes" id="UP000598297"/>
    </source>
</evidence>
<dbReference type="EMBL" id="JAAAHS010000390">
    <property type="protein sequence ID" value="NBE55921.1"/>
    <property type="molecule type" value="Genomic_DNA"/>
</dbReference>
<sequence>MAGPDSLFLGRCAEAAFTLGLDGFLVSTLSVPARSITFRASEQPAPPPVYEQGEPPVPGPAGRRTDDWQPAADAPLWMNTAWLLDDLAASITPLAEDQVQALGLEAPPGADWCDLSVRDGDSLLRVRIQLAGRREPLEFPGMFLRELFTEGRYRDHLAAEPDRGVPVVDLRGTL</sequence>
<feature type="region of interest" description="Disordered" evidence="1">
    <location>
        <begin position="40"/>
        <end position="64"/>
    </location>
</feature>
<reference evidence="2" key="1">
    <citation type="submission" date="2020-01" db="EMBL/GenBank/DDBJ databases">
        <title>Whole-genome analyses of novel actinobacteria.</title>
        <authorList>
            <person name="Sahin N."/>
        </authorList>
    </citation>
    <scope>NUCLEOTIDE SEQUENCE</scope>
    <source>
        <strain evidence="2">YC537</strain>
    </source>
</reference>
<name>A0A964UWQ4_9ACTN</name>
<gene>
    <name evidence="2" type="ORF">GUY60_31695</name>
</gene>